<feature type="compositionally biased region" description="Low complexity" evidence="8">
    <location>
        <begin position="398"/>
        <end position="411"/>
    </location>
</feature>
<dbReference type="PANTHER" id="PTHR15735">
    <property type="entry name" value="FCH AND DOUBLE SH3 DOMAINS PROTEIN"/>
    <property type="match status" value="1"/>
</dbReference>
<dbReference type="Gene3D" id="2.30.30.40">
    <property type="entry name" value="SH3 Domains"/>
    <property type="match status" value="2"/>
</dbReference>
<evidence type="ECO:0000259" key="9">
    <source>
        <dbReference type="PROSITE" id="PS50002"/>
    </source>
</evidence>
<evidence type="ECO:0000256" key="3">
    <source>
        <dbReference type="ARBA" id="ARBA00054085"/>
    </source>
</evidence>
<evidence type="ECO:0000256" key="8">
    <source>
        <dbReference type="SAM" id="MobiDB-lite"/>
    </source>
</evidence>
<evidence type="ECO:0000313" key="11">
    <source>
        <dbReference type="EMBL" id="CDP34265.1"/>
    </source>
</evidence>
<dbReference type="PANTHER" id="PTHR15735:SF21">
    <property type="entry name" value="PROTEIN NERVOUS WRECK"/>
    <property type="match status" value="1"/>
</dbReference>
<dbReference type="InterPro" id="IPR001452">
    <property type="entry name" value="SH3_domain"/>
</dbReference>
<reference evidence="11" key="2">
    <citation type="submission" date="2014-06" db="EMBL/GenBank/DDBJ databases">
        <title>The complete genome of Blastobotrys (Arxula) adeninivorans LS3 - a yeast of biotechnological interest.</title>
        <authorList>
            <person name="Kunze G."/>
            <person name="Gaillardin C."/>
            <person name="Czernicka M."/>
            <person name="Durrens P."/>
            <person name="Martin T."/>
            <person name="Boer E."/>
            <person name="Gabaldon T."/>
            <person name="Cruz J."/>
            <person name="Talla E."/>
            <person name="Marck C."/>
            <person name="Goffeau A."/>
            <person name="Barbe V."/>
            <person name="Baret P."/>
            <person name="Baronian K."/>
            <person name="Beier S."/>
            <person name="Bleykasten C."/>
            <person name="Bode R."/>
            <person name="Casaregola S."/>
            <person name="Despons L."/>
            <person name="Fairhead C."/>
            <person name="Giersberg M."/>
            <person name="Gierski P."/>
            <person name="Hahnel U."/>
            <person name="Hartmann A."/>
            <person name="Jankowska D."/>
            <person name="Jubin C."/>
            <person name="Jung P."/>
            <person name="Lafontaine I."/>
            <person name="Leh-Louis V."/>
            <person name="Lemaire M."/>
            <person name="Marcet-Houben M."/>
            <person name="Mascher M."/>
            <person name="Morel G."/>
            <person name="Richard G.-F."/>
            <person name="Riechen J."/>
            <person name="Sacerdot C."/>
            <person name="Sarkar A."/>
            <person name="Savel G."/>
            <person name="Schacherer J."/>
            <person name="Sherman D."/>
            <person name="Straub M.-L."/>
            <person name="Stein N."/>
            <person name="Thierry A."/>
            <person name="Trautwein-Schult A."/>
            <person name="Westhof E."/>
            <person name="Worch S."/>
            <person name="Dujon B."/>
            <person name="Souciet J.-L."/>
            <person name="Wincker P."/>
            <person name="Scholz U."/>
            <person name="Neuveglise N."/>
        </authorList>
    </citation>
    <scope>NUCLEOTIDE SEQUENCE</scope>
    <source>
        <strain evidence="11">LS3</strain>
    </source>
</reference>
<comment type="function">
    <text evidence="3">Plays a role in endocytosis and trafficking to the vacuole. Functions with type I myosins to restore polarity of the actin cytoskeleton after NaCl stress.</text>
</comment>
<dbReference type="SUPFAM" id="SSF50044">
    <property type="entry name" value="SH3-domain"/>
    <property type="match status" value="2"/>
</dbReference>
<name>A0A060SZJ5_BLAAD</name>
<dbReference type="SMART" id="SM00326">
    <property type="entry name" value="SH3"/>
    <property type="match status" value="2"/>
</dbReference>
<feature type="domain" description="SH3" evidence="9">
    <location>
        <begin position="536"/>
        <end position="594"/>
    </location>
</feature>
<organism evidence="11">
    <name type="scientific">Blastobotrys adeninivorans</name>
    <name type="common">Yeast</name>
    <name type="synonym">Arxula adeninivorans</name>
    <dbReference type="NCBI Taxonomy" id="409370"/>
    <lineage>
        <taxon>Eukaryota</taxon>
        <taxon>Fungi</taxon>
        <taxon>Dikarya</taxon>
        <taxon>Ascomycota</taxon>
        <taxon>Saccharomycotina</taxon>
        <taxon>Dipodascomycetes</taxon>
        <taxon>Dipodascales</taxon>
        <taxon>Trichomonascaceae</taxon>
        <taxon>Blastobotrys</taxon>
    </lineage>
</organism>
<dbReference type="Pfam" id="PF14604">
    <property type="entry name" value="SH3_9"/>
    <property type="match status" value="1"/>
</dbReference>
<gene>
    <name evidence="11" type="ORF">GNLVRS02_ARAD1C08470g</name>
</gene>
<dbReference type="PROSITE" id="PS50002">
    <property type="entry name" value="SH3"/>
    <property type="match status" value="2"/>
</dbReference>
<dbReference type="GO" id="GO:0030864">
    <property type="term" value="C:cortical actin cytoskeleton"/>
    <property type="evidence" value="ECO:0007669"/>
    <property type="project" value="UniProtKB-ARBA"/>
</dbReference>
<dbReference type="InterPro" id="IPR001060">
    <property type="entry name" value="FCH_dom"/>
</dbReference>
<dbReference type="EMBL" id="HG937693">
    <property type="protein sequence ID" value="CDP34265.1"/>
    <property type="molecule type" value="Genomic_DNA"/>
</dbReference>
<dbReference type="AlphaFoldDB" id="A0A060SZJ5"/>
<dbReference type="FunFam" id="1.20.1270.60:FF:000060">
    <property type="entry name" value="Actin polymerization protein Bzz1"/>
    <property type="match status" value="1"/>
</dbReference>
<evidence type="ECO:0000256" key="4">
    <source>
        <dbReference type="ARBA" id="ARBA00061387"/>
    </source>
</evidence>
<feature type="compositionally biased region" description="Basic residues" evidence="8">
    <location>
        <begin position="379"/>
        <end position="390"/>
    </location>
</feature>
<dbReference type="Gene3D" id="1.20.1270.60">
    <property type="entry name" value="Arfaptin homology (AH) domain/BAR domain"/>
    <property type="match status" value="1"/>
</dbReference>
<keyword evidence="2 7" id="KW-0175">Coiled coil</keyword>
<reference evidence="11" key="1">
    <citation type="submission" date="2014-02" db="EMBL/GenBank/DDBJ databases">
        <authorList>
            <person name="Genoscope - CEA"/>
        </authorList>
    </citation>
    <scope>NUCLEOTIDE SEQUENCE</scope>
    <source>
        <strain evidence="11">LS3</strain>
    </source>
</reference>
<feature type="region of interest" description="Disordered" evidence="8">
    <location>
        <begin position="135"/>
        <end position="163"/>
    </location>
</feature>
<evidence type="ECO:0000256" key="6">
    <source>
        <dbReference type="PROSITE-ProRule" id="PRU00192"/>
    </source>
</evidence>
<evidence type="ECO:0000256" key="1">
    <source>
        <dbReference type="ARBA" id="ARBA00022443"/>
    </source>
</evidence>
<proteinExistence type="inferred from homology"/>
<evidence type="ECO:0000256" key="7">
    <source>
        <dbReference type="PROSITE-ProRule" id="PRU01077"/>
    </source>
</evidence>
<dbReference type="Pfam" id="PF00018">
    <property type="entry name" value="SH3_1"/>
    <property type="match status" value="1"/>
</dbReference>
<dbReference type="GO" id="GO:0030833">
    <property type="term" value="P:regulation of actin filament polymerization"/>
    <property type="evidence" value="ECO:0007669"/>
    <property type="project" value="TreeGrafter"/>
</dbReference>
<keyword evidence="1 6" id="KW-0728">SH3 domain</keyword>
<dbReference type="InterPro" id="IPR027267">
    <property type="entry name" value="AH/BAR_dom_sf"/>
</dbReference>
<evidence type="ECO:0000259" key="10">
    <source>
        <dbReference type="PROSITE" id="PS51741"/>
    </source>
</evidence>
<comment type="similarity">
    <text evidence="4">Belongs to the BZZ1 family.</text>
</comment>
<dbReference type="CDD" id="cd11912">
    <property type="entry name" value="SH3_Bzz1_1"/>
    <property type="match status" value="1"/>
</dbReference>
<evidence type="ECO:0000256" key="2">
    <source>
        <dbReference type="ARBA" id="ARBA00023054"/>
    </source>
</evidence>
<feature type="region of interest" description="Disordered" evidence="8">
    <location>
        <begin position="372"/>
        <end position="425"/>
    </location>
</feature>
<sequence>MDDIHSFYKERATIEKEYAKQLKALAAKYFEKKAKMSISLTAGDNPQVTPGSLENASLSTWTVILNETESLSKERQRLADEMSLQVGDQIHGLGLRFEELRKRYSAYNDKLIEDRDDYYSELKKSKNAYDSACQTMENQRSKASKSFDRSKDKANRKMEEKEVEMNNSKNSYLIKINVANRVKQKYYYEDVPELLDGLQELNEARVNILNRYWTQAVSIEKACLERCITNLDSMTQMVQRNNPTLDSGMFVRHNLVSWTEPPDFNYEPSPIWHDDEQMVTNDQELVFLRRKLHDASTKLTDQSNTVEKKIAALKDSVESKGKSTDKPSTYISELGRYLNSLQSFTTMDTKRLIYQVEVETIELAANGKDLSALPEPEKKKRGLFGLRRSKPASGGGAATSAAAPGASSSSGHGHGHGHGHGLFSSLVGRTKSHRKNSASLSQQRMCKVLYAYEAQGDDEVSISPGQQLVLVDGDDGSGWANVSVGGHEGLVPAAYIEEIAQPQDSSASIAGSIGSIGSGNSGKKKGPAVAPKKGAKKVTHMIALYDYDAQGDDELTIRAGDKIVVVKEDSGDGWTEGELNAMSGVFPTAYAKLA</sequence>
<dbReference type="GO" id="GO:0045010">
    <property type="term" value="P:actin nucleation"/>
    <property type="evidence" value="ECO:0007669"/>
    <property type="project" value="UniProtKB-ARBA"/>
</dbReference>
<feature type="domain" description="F-BAR" evidence="10">
    <location>
        <begin position="1"/>
        <end position="246"/>
    </location>
</feature>
<dbReference type="SMART" id="SM00055">
    <property type="entry name" value="FCH"/>
    <property type="match status" value="1"/>
</dbReference>
<protein>
    <recommendedName>
        <fullName evidence="5">Protein BZZ1</fullName>
    </recommendedName>
</protein>
<dbReference type="InterPro" id="IPR036028">
    <property type="entry name" value="SH3-like_dom_sf"/>
</dbReference>
<dbReference type="PRINTS" id="PR00452">
    <property type="entry name" value="SH3DOMAIN"/>
</dbReference>
<dbReference type="PhylomeDB" id="A0A060SZJ5"/>
<feature type="domain" description="SH3" evidence="9">
    <location>
        <begin position="441"/>
        <end position="501"/>
    </location>
</feature>
<feature type="compositionally biased region" description="Basic and acidic residues" evidence="8">
    <location>
        <begin position="145"/>
        <end position="163"/>
    </location>
</feature>
<dbReference type="PROSITE" id="PS51741">
    <property type="entry name" value="F_BAR"/>
    <property type="match status" value="1"/>
</dbReference>
<accession>A0A060SZJ5</accession>
<dbReference type="InterPro" id="IPR031160">
    <property type="entry name" value="F_BAR_dom"/>
</dbReference>
<evidence type="ECO:0000256" key="5">
    <source>
        <dbReference type="ARBA" id="ARBA00074946"/>
    </source>
</evidence>
<dbReference type="Pfam" id="PF00611">
    <property type="entry name" value="FCH"/>
    <property type="match status" value="1"/>
</dbReference>
<dbReference type="InterPro" id="IPR035459">
    <property type="entry name" value="Bzz1_SH3_1"/>
</dbReference>
<dbReference type="SUPFAM" id="SSF103657">
    <property type="entry name" value="BAR/IMD domain-like"/>
    <property type="match status" value="1"/>
</dbReference>